<gene>
    <name evidence="1" type="ORF">E2C01_018676</name>
</gene>
<evidence type="ECO:0000313" key="1">
    <source>
        <dbReference type="EMBL" id="MPC25558.1"/>
    </source>
</evidence>
<keyword evidence="2" id="KW-1185">Reference proteome</keyword>
<comment type="caution">
    <text evidence="1">The sequence shown here is derived from an EMBL/GenBank/DDBJ whole genome shotgun (WGS) entry which is preliminary data.</text>
</comment>
<evidence type="ECO:0000313" key="2">
    <source>
        <dbReference type="Proteomes" id="UP000324222"/>
    </source>
</evidence>
<dbReference type="AlphaFoldDB" id="A0A5B7DVV6"/>
<dbReference type="EMBL" id="VSRR010001478">
    <property type="protein sequence ID" value="MPC25558.1"/>
    <property type="molecule type" value="Genomic_DNA"/>
</dbReference>
<sequence>MAAAVAPRVTKATVPRHLHTAAAAATFVGRGTPSAEPMDAGQRCAAVLCYTTVLYCTVCGAAVPVLCSHGALVPTLPCRVCCSAPAVVCATCHAVLLLHSGASGPHPVLHEGAWCRRHQAGRNRAAWHRQGLASSTAWFTPRIIITAAAAINPTPPCPSLPLSTPPPQPLSLLLQLYGSSGGSGGSSRQREASLPPGAVPLCCGIVVTRHTAAVYIKMSPHRALGGTGQLLLLLPPLWQGSATRRSAATRLRRTAASTTYQW</sequence>
<accession>A0A5B7DVV6</accession>
<proteinExistence type="predicted"/>
<dbReference type="Proteomes" id="UP000324222">
    <property type="component" value="Unassembled WGS sequence"/>
</dbReference>
<reference evidence="1 2" key="1">
    <citation type="submission" date="2019-05" db="EMBL/GenBank/DDBJ databases">
        <title>Another draft genome of Portunus trituberculatus and its Hox gene families provides insights of decapod evolution.</title>
        <authorList>
            <person name="Jeong J.-H."/>
            <person name="Song I."/>
            <person name="Kim S."/>
            <person name="Choi T."/>
            <person name="Kim D."/>
            <person name="Ryu S."/>
            <person name="Kim W."/>
        </authorList>
    </citation>
    <scope>NUCLEOTIDE SEQUENCE [LARGE SCALE GENOMIC DNA]</scope>
    <source>
        <tissue evidence="1">Muscle</tissue>
    </source>
</reference>
<name>A0A5B7DVV6_PORTR</name>
<organism evidence="1 2">
    <name type="scientific">Portunus trituberculatus</name>
    <name type="common">Swimming crab</name>
    <name type="synonym">Neptunus trituberculatus</name>
    <dbReference type="NCBI Taxonomy" id="210409"/>
    <lineage>
        <taxon>Eukaryota</taxon>
        <taxon>Metazoa</taxon>
        <taxon>Ecdysozoa</taxon>
        <taxon>Arthropoda</taxon>
        <taxon>Crustacea</taxon>
        <taxon>Multicrustacea</taxon>
        <taxon>Malacostraca</taxon>
        <taxon>Eumalacostraca</taxon>
        <taxon>Eucarida</taxon>
        <taxon>Decapoda</taxon>
        <taxon>Pleocyemata</taxon>
        <taxon>Brachyura</taxon>
        <taxon>Eubrachyura</taxon>
        <taxon>Portunoidea</taxon>
        <taxon>Portunidae</taxon>
        <taxon>Portuninae</taxon>
        <taxon>Portunus</taxon>
    </lineage>
</organism>
<protein>
    <submittedName>
        <fullName evidence="1">Uncharacterized protein</fullName>
    </submittedName>
</protein>